<protein>
    <submittedName>
        <fullName evidence="1">Uncharacterized protein</fullName>
    </submittedName>
</protein>
<gene>
    <name evidence="1" type="ORF">BB215W447A_0313</name>
</gene>
<dbReference type="AlphaFoldDB" id="A0A0L0LVE6"/>
<evidence type="ECO:0000313" key="2">
    <source>
        <dbReference type="Proteomes" id="UP000232491"/>
    </source>
</evidence>
<name>A0A0L0LVE6_BIFBR</name>
<dbReference type="RefSeq" id="WP_014483423.1">
    <property type="nucleotide sequence ID" value="NZ_BCXQ01000010.1"/>
</dbReference>
<sequence>MSEPTDDFEYERRFFCRELPDEYNDGDIPALIIQSYYVHADNYALRVRLVSHKVSVNMTPDIDPIAVLDEHREQFSEAFVTVKGPSVGGTRYEVEREIDARIAAELIKRGGEVVIKNRYSVWIAEDGWSVDVFGGLNAPLIVAEAERSGPVTNLTIPKFCVTEITDQARFNNDGLAAKPFSTWADDFEEELAVDGPRFQQYFGKNRMA</sequence>
<dbReference type="SUPFAM" id="SSF55154">
    <property type="entry name" value="CYTH-like phosphatases"/>
    <property type="match status" value="1"/>
</dbReference>
<dbReference type="Gene3D" id="2.40.320.10">
    <property type="entry name" value="Hypothetical Protein Pfu-838710-001"/>
    <property type="match status" value="1"/>
</dbReference>
<dbReference type="InterPro" id="IPR012042">
    <property type="entry name" value="NeuTTM/CthTTM-like"/>
</dbReference>
<dbReference type="OMA" id="PSFCVTE"/>
<dbReference type="SMART" id="SM01118">
    <property type="entry name" value="CYTH"/>
    <property type="match status" value="1"/>
</dbReference>
<dbReference type="PIRSF" id="PIRSF016487">
    <property type="entry name" value="CYTH_UCP016487"/>
    <property type="match status" value="1"/>
</dbReference>
<reference evidence="1 2" key="1">
    <citation type="submission" date="2017-05" db="EMBL/GenBank/DDBJ databases">
        <title>Comparative genomics and methylome analysis of the gut commensal Bifidobacterium breve.</title>
        <authorList>
            <person name="Bottacini F."/>
            <person name="Morrissey R."/>
            <person name="Roberts R.J."/>
            <person name="James K."/>
            <person name="van Breen J."/>
            <person name="Egan M."/>
            <person name="Lambert J."/>
            <person name="van Limpt K."/>
            <person name="Stanton C."/>
            <person name="Knol J."/>
            <person name="O' Connell Motherway M."/>
            <person name="van Sinderen D."/>
        </authorList>
    </citation>
    <scope>NUCLEOTIDE SEQUENCE [LARGE SCALE GENOMIC DNA]</scope>
    <source>
        <strain evidence="1 2">215W447a</strain>
    </source>
</reference>
<dbReference type="Proteomes" id="UP000232491">
    <property type="component" value="Chromosome"/>
</dbReference>
<dbReference type="PANTHER" id="PTHR40114">
    <property type="entry name" value="SLR0698 PROTEIN"/>
    <property type="match status" value="1"/>
</dbReference>
<dbReference type="PANTHER" id="PTHR40114:SF1">
    <property type="entry name" value="SLR0698 PROTEIN"/>
    <property type="match status" value="1"/>
</dbReference>
<organism evidence="1 2">
    <name type="scientific">Bifidobacterium breve</name>
    <dbReference type="NCBI Taxonomy" id="1685"/>
    <lineage>
        <taxon>Bacteria</taxon>
        <taxon>Bacillati</taxon>
        <taxon>Actinomycetota</taxon>
        <taxon>Actinomycetes</taxon>
        <taxon>Bifidobacteriales</taxon>
        <taxon>Bifidobacteriaceae</taxon>
        <taxon>Bifidobacterium</taxon>
    </lineage>
</organism>
<dbReference type="InterPro" id="IPR023577">
    <property type="entry name" value="CYTH_domain"/>
</dbReference>
<evidence type="ECO:0000313" key="1">
    <source>
        <dbReference type="EMBL" id="AUE02345.1"/>
    </source>
</evidence>
<proteinExistence type="predicted"/>
<accession>A0A0L0LVE6</accession>
<dbReference type="InterPro" id="IPR033469">
    <property type="entry name" value="CYTH-like_dom_sf"/>
</dbReference>
<dbReference type="EMBL" id="CP021558">
    <property type="protein sequence ID" value="AUE02345.1"/>
    <property type="molecule type" value="Genomic_DNA"/>
</dbReference>